<organism evidence="1 2">
    <name type="scientific">Sorangium cellulosum</name>
    <name type="common">Polyangium cellulosum</name>
    <dbReference type="NCBI Taxonomy" id="56"/>
    <lineage>
        <taxon>Bacteria</taxon>
        <taxon>Pseudomonadati</taxon>
        <taxon>Myxococcota</taxon>
        <taxon>Polyangia</taxon>
        <taxon>Polyangiales</taxon>
        <taxon>Polyangiaceae</taxon>
        <taxon>Sorangium</taxon>
    </lineage>
</organism>
<dbReference type="AlphaFoldDB" id="A0A2L0F897"/>
<proteinExistence type="predicted"/>
<sequence length="161" mass="17322">MTSPVYRLEGESLSAVTVDARVAAIRWDVVPWGLVLDLDAPLSGAPQAPMRRVWLLFSGVSEVSWPIEEARLPNGCWLTSGIASADAGGGFREYRFTSLLPRFAGDVLSSEQPPGVVVIRAQRLDGVASNKAHPAEEHGVPWGERTRLASDEELASALEAT</sequence>
<name>A0A2L0F897_SORCE</name>
<evidence type="ECO:0000313" key="2">
    <source>
        <dbReference type="Proteomes" id="UP000238348"/>
    </source>
</evidence>
<reference evidence="1 2" key="1">
    <citation type="submission" date="2015-09" db="EMBL/GenBank/DDBJ databases">
        <title>Sorangium comparison.</title>
        <authorList>
            <person name="Zaburannyi N."/>
            <person name="Bunk B."/>
            <person name="Overmann J."/>
            <person name="Mueller R."/>
        </authorList>
    </citation>
    <scope>NUCLEOTIDE SEQUENCE [LARGE SCALE GENOMIC DNA]</scope>
    <source>
        <strain evidence="1 2">So ce26</strain>
    </source>
</reference>
<accession>A0A2L0F897</accession>
<evidence type="ECO:0000313" key="1">
    <source>
        <dbReference type="EMBL" id="AUX47763.1"/>
    </source>
</evidence>
<protein>
    <submittedName>
        <fullName evidence="1">Uncharacterized protein</fullName>
    </submittedName>
</protein>
<gene>
    <name evidence="1" type="ORF">SOCE26_092870</name>
</gene>
<dbReference type="EMBL" id="CP012673">
    <property type="protein sequence ID" value="AUX47763.1"/>
    <property type="molecule type" value="Genomic_DNA"/>
</dbReference>
<dbReference type="Proteomes" id="UP000238348">
    <property type="component" value="Chromosome"/>
</dbReference>